<protein>
    <submittedName>
        <fullName evidence="3">Uncharacterized protein</fullName>
    </submittedName>
</protein>
<dbReference type="InterPro" id="IPR033130">
    <property type="entry name" value="RNase_T2_His_AS_2"/>
</dbReference>
<dbReference type="AlphaFoldDB" id="A0AAD9JKV7"/>
<sequence length="187" mass="21893">MAVYFRPTENATHGPFFCNNSSHFNLSSLNPIIGDLLEFWTNLYAEKSAKSFWEHEWYKHGTCATSVSKFNNEYHYFKGTLDLHTKFNLTRFLEERGILPSSVHDYQYTDLLKALQKKTVLSCYHDKTTRVQFLSSIEICLSKSLQWIDCPSSTATMTRKEMMNYRIVHAHPCSDIVPIMYPRMNRV</sequence>
<evidence type="ECO:0000256" key="1">
    <source>
        <dbReference type="ARBA" id="ARBA00007469"/>
    </source>
</evidence>
<evidence type="ECO:0000313" key="3">
    <source>
        <dbReference type="EMBL" id="KAK2154596.1"/>
    </source>
</evidence>
<dbReference type="EMBL" id="JAODUP010000264">
    <property type="protein sequence ID" value="KAK2154596.1"/>
    <property type="molecule type" value="Genomic_DNA"/>
</dbReference>
<reference evidence="3" key="1">
    <citation type="journal article" date="2023" name="Mol. Biol. Evol.">
        <title>Third-Generation Sequencing Reveals the Adaptive Role of the Epigenome in Three Deep-Sea Polychaetes.</title>
        <authorList>
            <person name="Perez M."/>
            <person name="Aroh O."/>
            <person name="Sun Y."/>
            <person name="Lan Y."/>
            <person name="Juniper S.K."/>
            <person name="Young C.R."/>
            <person name="Angers B."/>
            <person name="Qian P.Y."/>
        </authorList>
    </citation>
    <scope>NUCLEOTIDE SEQUENCE</scope>
    <source>
        <strain evidence="3">P08H-3</strain>
    </source>
</reference>
<dbReference type="GO" id="GO:0033897">
    <property type="term" value="F:ribonuclease T2 activity"/>
    <property type="evidence" value="ECO:0007669"/>
    <property type="project" value="InterPro"/>
</dbReference>
<dbReference type="SUPFAM" id="SSF55895">
    <property type="entry name" value="Ribonuclease Rh-like"/>
    <property type="match status" value="1"/>
</dbReference>
<dbReference type="Pfam" id="PF00445">
    <property type="entry name" value="Ribonuclease_T2"/>
    <property type="match status" value="1"/>
</dbReference>
<dbReference type="InterPro" id="IPR001568">
    <property type="entry name" value="RNase_T2-like"/>
</dbReference>
<accession>A0AAD9JKV7</accession>
<organism evidence="3 4">
    <name type="scientific">Paralvinella palmiformis</name>
    <dbReference type="NCBI Taxonomy" id="53620"/>
    <lineage>
        <taxon>Eukaryota</taxon>
        <taxon>Metazoa</taxon>
        <taxon>Spiralia</taxon>
        <taxon>Lophotrochozoa</taxon>
        <taxon>Annelida</taxon>
        <taxon>Polychaeta</taxon>
        <taxon>Sedentaria</taxon>
        <taxon>Canalipalpata</taxon>
        <taxon>Terebellida</taxon>
        <taxon>Terebelliformia</taxon>
        <taxon>Alvinellidae</taxon>
        <taxon>Paralvinella</taxon>
    </lineage>
</organism>
<dbReference type="PANTHER" id="PTHR11240:SF22">
    <property type="entry name" value="RIBONUCLEASE T2"/>
    <property type="match status" value="1"/>
</dbReference>
<proteinExistence type="inferred from homology"/>
<keyword evidence="4" id="KW-1185">Reference proteome</keyword>
<dbReference type="Proteomes" id="UP001208570">
    <property type="component" value="Unassembled WGS sequence"/>
</dbReference>
<evidence type="ECO:0000313" key="4">
    <source>
        <dbReference type="Proteomes" id="UP001208570"/>
    </source>
</evidence>
<dbReference type="PANTHER" id="PTHR11240">
    <property type="entry name" value="RIBONUCLEASE T2"/>
    <property type="match status" value="1"/>
</dbReference>
<dbReference type="GO" id="GO:0005576">
    <property type="term" value="C:extracellular region"/>
    <property type="evidence" value="ECO:0007669"/>
    <property type="project" value="TreeGrafter"/>
</dbReference>
<dbReference type="GO" id="GO:0006401">
    <property type="term" value="P:RNA catabolic process"/>
    <property type="evidence" value="ECO:0007669"/>
    <property type="project" value="TreeGrafter"/>
</dbReference>
<evidence type="ECO:0000256" key="2">
    <source>
        <dbReference type="RuleBase" id="RU004328"/>
    </source>
</evidence>
<gene>
    <name evidence="3" type="ORF">LSH36_264g04045</name>
</gene>
<name>A0AAD9JKV7_9ANNE</name>
<dbReference type="GO" id="GO:0003723">
    <property type="term" value="F:RNA binding"/>
    <property type="evidence" value="ECO:0007669"/>
    <property type="project" value="InterPro"/>
</dbReference>
<dbReference type="Gene3D" id="3.90.730.10">
    <property type="entry name" value="Ribonuclease T2-like"/>
    <property type="match status" value="1"/>
</dbReference>
<comment type="caution">
    <text evidence="3">The sequence shown here is derived from an EMBL/GenBank/DDBJ whole genome shotgun (WGS) entry which is preliminary data.</text>
</comment>
<dbReference type="InterPro" id="IPR036430">
    <property type="entry name" value="RNase_T2-like_sf"/>
</dbReference>
<comment type="similarity">
    <text evidence="1 2">Belongs to the RNase T2 family.</text>
</comment>
<dbReference type="PROSITE" id="PS00531">
    <property type="entry name" value="RNASE_T2_2"/>
    <property type="match status" value="1"/>
</dbReference>